<dbReference type="InterPro" id="IPR036736">
    <property type="entry name" value="ACP-like_sf"/>
</dbReference>
<dbReference type="Gene3D" id="3.40.50.11460">
    <property type="match status" value="1"/>
</dbReference>
<dbReference type="PANTHER" id="PTHR43775">
    <property type="entry name" value="FATTY ACID SYNTHASE"/>
    <property type="match status" value="1"/>
</dbReference>
<keyword evidence="7" id="KW-0511">Multifunctional enzyme</keyword>
<dbReference type="InterPro" id="IPR049551">
    <property type="entry name" value="PKS_DH_C"/>
</dbReference>
<accession>A0ABQ3L9S0</accession>
<feature type="region of interest" description="N-terminal hotdog fold" evidence="9">
    <location>
        <begin position="2863"/>
        <end position="2981"/>
    </location>
</feature>
<dbReference type="Gene3D" id="3.90.180.10">
    <property type="entry name" value="Medium-chain alcohol dehydrogenases, catalytic domain"/>
    <property type="match status" value="2"/>
</dbReference>
<evidence type="ECO:0000259" key="12">
    <source>
        <dbReference type="PROSITE" id="PS52019"/>
    </source>
</evidence>
<dbReference type="PROSITE" id="PS00012">
    <property type="entry name" value="PHOSPHOPANTETHEINE"/>
    <property type="match status" value="3"/>
</dbReference>
<dbReference type="InterPro" id="IPR014043">
    <property type="entry name" value="Acyl_transferase_dom"/>
</dbReference>
<dbReference type="Gene3D" id="3.40.366.10">
    <property type="entry name" value="Malonyl-Coenzyme A Acyl Carrier Protein, domain 2"/>
    <property type="match status" value="4"/>
</dbReference>
<feature type="domain" description="Ketosynthase family 3 (KS3)" evidence="11">
    <location>
        <begin position="38"/>
        <end position="463"/>
    </location>
</feature>
<feature type="region of interest" description="C-terminal hotdog fold" evidence="9">
    <location>
        <begin position="4597"/>
        <end position="4730"/>
    </location>
</feature>
<dbReference type="InterPro" id="IPR015083">
    <property type="entry name" value="NorB/c/GfsB-D-like_docking"/>
</dbReference>
<feature type="domain" description="Ketosynthase family 3 (KS3)" evidence="11">
    <location>
        <begin position="3599"/>
        <end position="4025"/>
    </location>
</feature>
<dbReference type="Pfam" id="PF08240">
    <property type="entry name" value="ADH_N"/>
    <property type="match status" value="2"/>
</dbReference>
<feature type="region of interest" description="N-terminal hotdog fold" evidence="9">
    <location>
        <begin position="6078"/>
        <end position="6200"/>
    </location>
</feature>
<dbReference type="InterPro" id="IPR032821">
    <property type="entry name" value="PKS_assoc"/>
</dbReference>
<feature type="domain" description="PKS/mFAS DH" evidence="12">
    <location>
        <begin position="2863"/>
        <end position="3145"/>
    </location>
</feature>
<dbReference type="Gene3D" id="3.40.50.720">
    <property type="entry name" value="NAD(P)-binding Rossmann-like Domain"/>
    <property type="match status" value="6"/>
</dbReference>
<dbReference type="SMART" id="SM00829">
    <property type="entry name" value="PKS_ER"/>
    <property type="match status" value="2"/>
</dbReference>
<dbReference type="Pfam" id="PF22953">
    <property type="entry name" value="SpnB_Rossmann"/>
    <property type="match status" value="2"/>
</dbReference>
<evidence type="ECO:0000256" key="2">
    <source>
        <dbReference type="ARBA" id="ARBA00004792"/>
    </source>
</evidence>
<feature type="domain" description="Carrier" evidence="10">
    <location>
        <begin position="7100"/>
        <end position="7175"/>
    </location>
</feature>
<dbReference type="InterPro" id="IPR036291">
    <property type="entry name" value="NAD(P)-bd_dom_sf"/>
</dbReference>
<dbReference type="InterPro" id="IPR016036">
    <property type="entry name" value="Malonyl_transacylase_ACP-bd"/>
</dbReference>
<evidence type="ECO:0000256" key="7">
    <source>
        <dbReference type="ARBA" id="ARBA00023268"/>
    </source>
</evidence>
<dbReference type="SUPFAM" id="SSF47336">
    <property type="entry name" value="ACP-like"/>
    <property type="match status" value="4"/>
</dbReference>
<sequence length="7252" mass="755481">MSGDTVGENDKLRDYLTRVTGELQRTRGRLAALEDRAAEPIAIVGMGCRFPGGVRTPERFWELLTAGDHGITGFPEDRGWDVGALVDPDPDHLGTSYVDRGGFVDGAGEFDPEFFGISPREAVSMDPQQRLLLETSWEALERGGIDPASLSGSRAGVFVGTNGQDYGRDLPKGVEGVEGYLGTGISGSVLSGRISYVLGLEGPSVTVDTACSASLVTLHLAVRALRAGECDLALSGGATVMASPDAFIEFSRQRGLARDGLVKAFAAGADGTAWGEGAGMIVLERLSDARRNGHPVLAVVRGSAVNQDGASNGLTAPNGPSQQRVIRQALADARLSTKDVDVVEAHGTGTTLGDPIEVQALQATYGRDRGERGPLLLGSVKTNIGHTQAAAGVAGIIKMVLALRNGILPASLHIDAPSPQVDWSPGTIELLASARPWPEGKIRRAGVSSFGISGTNSHVLLEQAPAIEESTVDTGDAVTPPVIPWVLSGRTPAALRAQARALLDVEGDPADLGWSLAATRSVFEHRAVVTGRDEATLRAGLTAVAEGKHDIGEATDGSLAICFTGQGSQRLGMGRELYDAYPAFAAAFDQVCELLPGVREIVFGDDADALNDTANAQPALFALEVALYRLVESWGVVPDFLIGHSVGDFAAAHVAGVWSLEDAAGLIAARGRLMGALPRGGAMCAIEATEDEVRAALVAGADIATVNGPRAIVVSGTEDTVRTVAAVFREQDRRTKDLAVSHAFHSALMDGMLDDFAAVARRVTYKTPKIALIAGVTGRIAETSEILDPAYWVRHVREAVRFADGVEALAEAGVTRFLELGPDGILSAAGQESADGLFVPALRRDRPEPETFVAALAAVHVHGGKVGWAAAFDGARPVELPTYPFQREFYWLPPTHAAGDAAGLGLGSLDHPLLGAAVSVADAGGFLFTGSLSLRTHPWLADHMVHGQVVVPGTALVELAVRAADETGLAALEELTLQTPLVLPESGAVQVQLWAGTPEDSGHRPLTVHSRPHGAGEWTLHATGALAPAAATPDWELAEWPPPGAEAVSLEGRYPELASAGLEYGEIFQGLRALWRDGEHTYAEVALPEAARDQAGRFGLHPALLDSALHALAEGDGPARLPFAWSDVVLHASGAAELRVRLTPAGTDAVTLRVADGTGAPVATVGSLVVRPVSAGQLRPAATREGLYELAWRPIATPETAAPAWARFADVTGEVPEVVVYRAEGDDVHAVTGATLDVLRTFLAEDRFSAAKLLVHTGRSDVDPVAAAVWGLVRSAQSEHPDRFLLVDADELSDAVLAAGEPQVAVRDGELRVPRLVTPESTGRLLPPSGNWRLGLSGKGTFDHLTLEPLPDEPLGPQGVRVSVRAAGLNFRDVLNALGMYPGEAGLLGSEFAGTVLEVGDGVTDLRPGDEVMGLVSGGAGPIAIAERPMITRKPADWTYEQAASTPLVFLTAYYALVDLAGLKAGESILIHAAAGGVGMAATQLARHLGAEVYGTASESKQYVLRDAGLDDAHIASSRTLEFEERFSGIDVVLNALAGDFIDASIRTMAPGGRFLEMGKTDIREPEDVHYQAFDLIDAGSERTAQMWDALTALFASGALAPLPTRTWDVREAREAFRFLSQAKHIGKVALTMPRALDPDRTVLITGGTGGLGALIARHLVTTHGVRKLLLTSRRGLDAPGARELVAELGDSGADVRVVACDVADRDAVAALLDGVDLTGVVHAAGVLDDGTIDALTQERLDFVLGPKADAARHLHELSGDPELFVTFSSAAGVLGAPGQGNYAAANGYLDGLAAHRRSLGLAGQSLAWGPWAAGMAETLGEAHLARLRAGGTPALAVEDGLALFDAAIAAGAPLAIPVQLDLPVLAASGPLPPLLGALVKPGRRTAKSGGGQDSSLARRLAGLTEADQDRELLDLVRTQVALVLGHVSAATVEPGRGFMDSGFDSLTAVELRNRLGAVTGLRLPSTVIFDHPTPVALAGYVRSELLGDLTAGPRTRARVIDDGEPIAIVATSCRFPGEVNTPEDLWRLVSEGREGLTEFPTDRGWDLAALFDPTPGKQGVSNTRTGGFLPDAGDFDPEFFGISPREALAMDPQQRLLLEIAWEAFERAGIPPGTLRGSDTGVFTGAIYHEYASRLTKIPEEVEGFLGTGTSGAMMSGRVSYTFGFEGPAVSVDTACSSSLVAMHLASQALRSGECSLALAGGVTVMANPDPFVDFSKQNAMAIDGRCKAFANGADGVAWGEGAGFVLLEKLSDARRNGHPVLALLKGSAVNQDGASSGLTAPNGPSQQRVILQALANAGLSTSDVDVVEAHGTGTRLGDPIEAQALLATYGQDREEPLLLGSVKSNFGHTQAAAGVAGVIKMVEAMRHGVVPATLHVDAPSAQVDWEAGAIRVATESASWPETGRPRRAGVSSFGFSGTNAHVVLEHVPAEESVTEPAVRPAMLPWVLSGRSEEALRAQAARLAGLTADPLDVAWTLATTRTAHERRAVVVGTDPSVLHAGLAAFADTGRAANVVSGRAVTGRLAFLFTGQGAQRLGMGQGLYETFPAFAAAYDEVAALLPLDGDIDRTGTAQPAIFALEVALFRLFESWGVTPDLLAGHSIGEIAAAHVAGVFSLEDAAKLVEARGRLMEALPEGGAMVAVQASEDEVREFLTDEVCLAAVNGPDAVVLSGVDGPVREVAARFAGEGRRTKHLVVSHAFHSALMEPMLDEFGAVVRSLEFSAPRIPIVSTVSESADLTDPGYWVRHVRETVRFADGLAALTAEGVTTFLELGPDAVLSAMGTDGVFVSALRKDSDEARTAMTALGAVHAAGAPVDWDRFFDGSGARPAHLPTYPFQRRRFWLLAPPGSGDATALGLGALDHPLLGAAVALPERGGLVLTGRLSLDEQPWLAGHRVRDAVLLPGTAFAELAVRAGDEVGCGTVEELTLQAPLVLTSAPVQLRVSLSDGDGRRTLAVHSRPQDGDWTLHATGSLTTTAEESAAITEWPPSGAETVDLEGFYATLAEAGLTYGDPFRGLRAAWRQGDDVFAEVALPEGTDVRGFGLHPALLDAVLHAVGLTGGPARLPFSWAGLALHATGASTLRAKLTPAGQDAVSLQVADGTGAPVLSVASLSLRPGGDGPLPSAATDALFGIDWIPVALPSEAEDVAVHEATSVEAALEAVQAAEDRLVVHLTGDSPEHAAVAGLVRSAQAEYPDKFVLVHGAGDARLAAATGEPEVKFTEDGPRVPRLTRSRATADPDWTLDGTVLVTGGTGGLGAQVARRLVERHGVRHLLLVGRRGADALGAEALREDLRALGAEVTIAACDVADRSQIESVLALAEEPLTGVVHAAGVLDDGVLTSMTPERLAAVAGPKAEAARHLHELTTDLKLFVTFSSIAGALGAPGQANYAAANGYLDGLATLRRAQGLAGTSIAYGLWETGMGEGRGGAALPVEAGLELFDLLALGDDPRPVATKLDLAALRAEAEVPHVLRSLVRPRRRRAAEEAEAAGLRQRLAGVPAGERTRLLTELVRTEAAHVLSHTSPDAVEADRAFGDLGFDSLTAVEFRNRLGTVTGLRLPATLTFDHPTPVALAEFLLAELLDEPADATPVFAAARADGDPIVIVGMACRYPGGVTSPEELWDLVAGGRDGVTRFPEDRGWDVDGIYDPDPDRPGKTYTREGGFLHDAGDFDPEFFGISPREALAMDPQQRLLLEVAWEALERSGTDPTALKGSPTGVFAGVMYHDYGTRLGNDVPDDVEGFLGTGTSGSVLSGRVAYTLGLEGPAVSVDTACSSSLVALHWATQALRSGECSLALAGGVTVMATPETFIGFSRQRGLAADGRCKSFSADADGTGWAEGAGMLVLERLSDARRNGHRVLAVVKGSAVNSDGASNGLTAPNGPSQQRVIRQALAAAGVPSSTVDAVEAHGTGTTLGDPIEAQALLATYGRERDGEPLYLGSVKSNFGHTQAAAGVAGIIKMVQAMHHGVLPPTLHLGEATPHVDWEAGDVELLAEGREWPETGRPRRSAVSSFGISGTNAHVILEQPPVETPAPRAVVTPALVPWVLSGRAEDTLRQQAGRLLDRDGEPVDVGFALATTRTAHERRAVVLGATDADLRAGLGSLAEGTSTPSVVAGRVLPGRTAFLFTGQGSQRLGMGEGLYAAFPAFAAAYDEVAALLPAGGDLNRTGAAQPAIFALEVALYRLAESWGMTPDFVAGHSIGEIAAAHVAGVFSLEDAAKLVEARGRLMEALPEGGAMVAVQASEDEVRDHLTPKVSLAAVNGPDSVVLSGAASPTLKLAKKFEKLGRRTKRLEVSHAFHSALMEPMLEEFAAVVAELEFSAPTIPFVSTVDGERTARVAEPEYWVEHVRATVRFAAGLAWLREAGVTRFVELGPAAVLTALADDGLDTFAASFLRADRDEAENALTTLAAAYTRGVTVDWAEVFRPTGARVVDLPTSVFDRRRFWLAAGSGAGDVTTAGLQAAGHPLLGAAVPFADGDGWVLTGRLSVATHPWLAGHAAFGEVLVPGTGLLELAVRAGDEAGCGGVEELTLAAPLVLPPHGALDVQVLVGAAGTGGRRPVSVHSRAPQGEWTEHATGTLAPESAAAPSGLTAWPPAAEPVPLDGLYADMAAAGLDYGPPFRGLTTAWRDGDTVFAEVELPEHTDVDGFGLHPALLDAALHTLGLLPGEGTRLPFLFGDVTLHAAGATALRVRVTPTGPGTVSLLATDITGAPVATLGTVNVRTAEAPRPRGTDSLYELTWVEVPADGETGEDVQVFTAPEGEPRDALAATLAAIQEFLTDGGTRLVVRTGDTPAGAAVRGLARTAASEHPDRFVVLEGEDVATALATGEPQVRIRDGVAEVPRLARATAGEPAIWGEGTVLVTGGTGGVGAAIARHLAPEVTKLVLTSRRGLDAPGAAELAEELGADVVACDVTDRDALATLLDGIDDLTGIVHAAGVLDDGVVTELTPERFDTVLRPKAEAALALHELTLGKPLTQFVLVSSVSGILGGPGQASYTAANALLDDLARRRHAEGLPARSLAYGLWANGMGGQSDVDRLARAGFGALTDEEGLALFDAALAASTPVPVPVKLDLATLRTLARTSEPAPALRGLVRVPKRRGAANAAAAAGLTATLTRLSPADQLSHLVDLVRGHVADVLGHGTATSVEAGRAFTELGFDSLTAVELRNRLGEATGLRLPATLIFDHPNPAALAAYIRAELAGDSSTVDVEPVRVAEPDEPIAIVAMSCRFPGGVSSPEDLWRLVAEGTDAITPFPSDRGWDLDGLYHPDPDHPGTSYAREGGFLHDAADFDAEFFGISPREAVTVDPQQRLLLETAQEAFERAGIDPVSLKGSATGVFAGVMYDDYASRLAATPDGMEGLLGTGSASSVLTGRVAYTFGLEGPAVSVDTACSSSLVALHWAAQALRSGECGLALVGGATVMASPNPFIEFSRQRGLAADGRCKPFAAAADGTAWAEGAGFLLLERLSEARRNGRRVLAVVRGSAVNQDGASNGMTAPNGPSQQRVIRRALAAAGVESSTVDIVEAHGTGTALGDPIEAQALLATYGQDREEPLWLGSVKSNIGHTQAAAGLAGIIKMVEAMRHGVLPATLHVDEPSPHVDWSEGEVRLLTEARPWPETSRPRRAAVSAFGISGTNAHVILEQVPEPAVPARTPAPPSLLPWVLSARTEDALRAQAGRLLGTVGFADPADIGYALATTRTAFERRAVLTGDLRTGLAALAGGGTTPDVVTGRATEGKLALLFTGQGSQRLGMGQGLYDAFPVFAQAYDEVAALLPLDGDIDRTGTAQPAIFALEVALFRLVESWGIRPDFLAGHSIGEIAAAHVAGVFSLEDAAKLVEARGRLMEALPEGGAMVAVQATEDEVREYLSDEVCLAAVNGPQAVVLSGVDGPVREVADRFAQDGRRTKALVVSHAFHSALMEPMLAEFAEVAASLEYSEPRIPIVSTVSESADLTDPGYWVRHVREPVRFADAVRALAEAGVTRFAELGPDGVLSAMGLDSAPDAVFVPVLRKDRDERQTASAAFSRLVATGTEVDWAAFFDGTDAQAVPLPTYAFQRERFWLDPPAVAGDAAGLGLAAAGHPLLGATVPTAGEDGLVGYGRLSRAVQPWLADHAVLGTVLVPGAALVELAVRAGDELGCSRVAELTLAAPMVLPETGGLAVQVVVGAPDDDGRRPVSIHSRRREADTWTEHATGLLAPGDAHPAASDTAWPPAGAESLDVTELYAGLADAGLQYGPVFQGLTAAWLVGEEVCADLELPAVAHGDAGKFGLHPALLDAALHAIGLLPGNAETTRLPFLWRDVVLHAAGATAARVRVAASGTDSVRLELTDGAGAPILTVGSLLLREVTDLGPADPSTSDSLFRLGWAQVTNGSPVPSTELLSAVPGAEDTPAAAHALLRATLAKLQEWLAEEKDTTLVVRTENAVAVSTSDSVDPASAAVWGLVRSAQSENPGRLVLLDAAEADVDTALAVLGDETQLAVRDGVVHAARLLTAASSTDLAPPWHEPAWRLDSVVKGTLDRLSFEPYPDVLEPLLPREVRIATRAAGTNFRDVLNVLGMYPGDAGRIGYEAAGVVTDVGSEVTDLVPGDRVMGLVHGGFGPLTFADRDLLAKMPEGWTYEEAASVPLVYLTAYYALTDLGALKKGESVLIHAAAGGVGMAATQLARHLGAEVFGTASEGKWDVLRAAGLDDDHIASSRTLEFEERFRETTGGNGVDVVLNALTGDFIDASMRLLPRGGRFVEMGKTDVRPDGGGAGHHPGVTYQAFDVIEAGNRRIAQMWEELITLFDQGALTPLPIRTWDLRRAPEALRFLSQAKHVGKVVLTVPRRPIGGTVLVTGGTGGLGAVLAKHLVTEHGIRDLVLTSRRGPDAPGAAELTAELTGLGATVRIEACDAADRASLAEVLDRTPGLTGVVHAAGVLDDGLLTALTPERLEKVLRPKVDAAWNLHELTRGHDLTMFVLFSSAAGVLGAPGQANYAAANTFLDGLAHHRRGLGLPATSLAFGLWADGMGDSADADRMGRDGVGSFDPVEGLELFDLATGLAEPVSVPVKLDVAGLRSMTGPVPPLLRGLVRGSVRRAAPVDAAAQADGLKRRLAGLSQVDAERVLLDVVRGQAAAALGHDGADSIEPGRAFTELGFDSLTAVELRNGLDAATGLRLPATLIFDYPTPDDLAKFLQSEMDAAGPAAAEETGLVPGIDKLAAELSTVDLASADGAEVEAKLRNLVSLWQDRVRPSGGDADLEVDTIDDMFALLDNEL</sequence>
<dbReference type="SUPFAM" id="SSF52151">
    <property type="entry name" value="FabD/lysophospholipase-like"/>
    <property type="match status" value="4"/>
</dbReference>
<dbReference type="Pfam" id="PF16197">
    <property type="entry name" value="KAsynt_C_assoc"/>
    <property type="match status" value="4"/>
</dbReference>
<dbReference type="Pfam" id="PF08990">
    <property type="entry name" value="Docking"/>
    <property type="match status" value="1"/>
</dbReference>
<keyword evidence="5" id="KW-0808">Transferase</keyword>
<feature type="region of interest" description="N-terminal hotdog fold" evidence="9">
    <location>
        <begin position="4465"/>
        <end position="4586"/>
    </location>
</feature>
<evidence type="ECO:0000256" key="9">
    <source>
        <dbReference type="PROSITE-ProRule" id="PRU01363"/>
    </source>
</evidence>
<keyword evidence="4" id="KW-0597">Phosphoprotein</keyword>
<feature type="domain" description="Carrier" evidence="10">
    <location>
        <begin position="5124"/>
        <end position="5199"/>
    </location>
</feature>
<evidence type="ECO:0000256" key="8">
    <source>
        <dbReference type="ARBA" id="ARBA00023315"/>
    </source>
</evidence>
<dbReference type="CDD" id="cd08956">
    <property type="entry name" value="KR_3_FAS_SDR_x"/>
    <property type="match status" value="4"/>
</dbReference>
<dbReference type="Gene3D" id="3.10.129.110">
    <property type="entry name" value="Polyketide synthase dehydratase"/>
    <property type="match status" value="4"/>
</dbReference>
<feature type="active site" description="Proton acceptor; for dehydratase activity" evidence="9">
    <location>
        <position position="6110"/>
    </location>
</feature>
<dbReference type="SUPFAM" id="SSF55048">
    <property type="entry name" value="Probable ACP-binding domain of malonyl-CoA ACP transacylase"/>
    <property type="match status" value="4"/>
</dbReference>
<feature type="domain" description="PKS/mFAS DH" evidence="12">
    <location>
        <begin position="4465"/>
        <end position="4730"/>
    </location>
</feature>
<dbReference type="InterPro" id="IPR002364">
    <property type="entry name" value="Quin_OxRdtase/zeta-crystal_CS"/>
</dbReference>
<dbReference type="InterPro" id="IPR020843">
    <property type="entry name" value="ER"/>
</dbReference>
<dbReference type="InterPro" id="IPR016039">
    <property type="entry name" value="Thiolase-like"/>
</dbReference>
<feature type="region of interest" description="N-terminal hotdog fold" evidence="9">
    <location>
        <begin position="911"/>
        <end position="1033"/>
    </location>
</feature>
<dbReference type="Pfam" id="PF00550">
    <property type="entry name" value="PP-binding"/>
    <property type="match status" value="4"/>
</dbReference>
<dbReference type="SUPFAM" id="SSF53901">
    <property type="entry name" value="Thiolase-like"/>
    <property type="match status" value="4"/>
</dbReference>
<name>A0ABQ3L9S0_9PSEU</name>
<evidence type="ECO:0000259" key="11">
    <source>
        <dbReference type="PROSITE" id="PS52004"/>
    </source>
</evidence>
<dbReference type="InterPro" id="IPR014031">
    <property type="entry name" value="Ketoacyl_synth_C"/>
</dbReference>
<dbReference type="PROSITE" id="PS00606">
    <property type="entry name" value="KS3_1"/>
    <property type="match status" value="4"/>
</dbReference>
<evidence type="ECO:0000313" key="14">
    <source>
        <dbReference type="Proteomes" id="UP000635387"/>
    </source>
</evidence>
<evidence type="ECO:0000256" key="6">
    <source>
        <dbReference type="ARBA" id="ARBA00023194"/>
    </source>
</evidence>
<dbReference type="InterPro" id="IPR020806">
    <property type="entry name" value="PKS_PP-bd"/>
</dbReference>
<dbReference type="PROSITE" id="PS52019">
    <property type="entry name" value="PKS_MFAS_DH"/>
    <property type="match status" value="4"/>
</dbReference>
<evidence type="ECO:0000256" key="1">
    <source>
        <dbReference type="ARBA" id="ARBA00001957"/>
    </source>
</evidence>
<feature type="region of interest" description="C-terminal hotdog fold" evidence="9">
    <location>
        <begin position="2992"/>
        <end position="3145"/>
    </location>
</feature>
<feature type="region of interest" description="C-terminal hotdog fold" evidence="9">
    <location>
        <begin position="1045"/>
        <end position="1198"/>
    </location>
</feature>
<dbReference type="InterPro" id="IPR049552">
    <property type="entry name" value="PKS_DH_N"/>
</dbReference>
<proteinExistence type="predicted"/>
<dbReference type="InterPro" id="IPR055123">
    <property type="entry name" value="SpnB-like_Rossmann"/>
</dbReference>
<dbReference type="CDD" id="cd00833">
    <property type="entry name" value="PKS"/>
    <property type="match status" value="4"/>
</dbReference>
<gene>
    <name evidence="13" type="ORF">GCM10017790_18110</name>
</gene>
<feature type="active site" description="Proton acceptor; for dehydratase activity" evidence="9">
    <location>
        <position position="4497"/>
    </location>
</feature>
<feature type="active site" description="Proton acceptor; for dehydratase activity" evidence="9">
    <location>
        <position position="943"/>
    </location>
</feature>
<dbReference type="InterPro" id="IPR020807">
    <property type="entry name" value="PKS_DH"/>
</dbReference>
<dbReference type="InterPro" id="IPR011032">
    <property type="entry name" value="GroES-like_sf"/>
</dbReference>
<dbReference type="InterPro" id="IPR013154">
    <property type="entry name" value="ADH-like_N"/>
</dbReference>
<dbReference type="SMART" id="SM00825">
    <property type="entry name" value="PKS_KS"/>
    <property type="match status" value="4"/>
</dbReference>
<dbReference type="Gene3D" id="3.30.70.3290">
    <property type="match status" value="4"/>
</dbReference>
<dbReference type="PROSITE" id="PS01162">
    <property type="entry name" value="QOR_ZETA_CRYSTAL"/>
    <property type="match status" value="2"/>
</dbReference>
<dbReference type="PANTHER" id="PTHR43775:SF51">
    <property type="entry name" value="INACTIVE PHENOLPHTHIOCEROL SYNTHESIS POLYKETIDE SYNTHASE TYPE I PKS1-RELATED"/>
    <property type="match status" value="1"/>
</dbReference>
<feature type="domain" description="Carrier" evidence="10">
    <location>
        <begin position="3506"/>
        <end position="3581"/>
    </location>
</feature>
<dbReference type="InterPro" id="IPR009081">
    <property type="entry name" value="PP-bd_ACP"/>
</dbReference>
<protein>
    <submittedName>
        <fullName evidence="13">Uncharacterized protein</fullName>
    </submittedName>
</protein>
<feature type="domain" description="PKS/mFAS DH" evidence="12">
    <location>
        <begin position="6078"/>
        <end position="6349"/>
    </location>
</feature>
<dbReference type="SMART" id="SM00823">
    <property type="entry name" value="PKS_PP"/>
    <property type="match status" value="4"/>
</dbReference>
<dbReference type="InterPro" id="IPR057326">
    <property type="entry name" value="KR_dom"/>
</dbReference>
<dbReference type="SMART" id="SM00826">
    <property type="entry name" value="PKS_DH"/>
    <property type="match status" value="4"/>
</dbReference>
<dbReference type="PROSITE" id="PS52004">
    <property type="entry name" value="KS3_2"/>
    <property type="match status" value="4"/>
</dbReference>
<dbReference type="Pfam" id="PF14765">
    <property type="entry name" value="PS-DH"/>
    <property type="match status" value="4"/>
</dbReference>
<feature type="active site" description="Proton donor; for dehydratase activity" evidence="9">
    <location>
        <position position="3051"/>
    </location>
</feature>
<organism evidence="13 14">
    <name type="scientific">Amycolatopsis oliviviridis</name>
    <dbReference type="NCBI Taxonomy" id="1471590"/>
    <lineage>
        <taxon>Bacteria</taxon>
        <taxon>Bacillati</taxon>
        <taxon>Actinomycetota</taxon>
        <taxon>Actinomycetes</taxon>
        <taxon>Pseudonocardiales</taxon>
        <taxon>Pseudonocardiaceae</taxon>
        <taxon>Amycolatopsis</taxon>
    </lineage>
</organism>
<dbReference type="PROSITE" id="PS50075">
    <property type="entry name" value="CARRIER"/>
    <property type="match status" value="4"/>
</dbReference>
<dbReference type="Pfam" id="PF02801">
    <property type="entry name" value="Ketoacyl-synt_C"/>
    <property type="match status" value="4"/>
</dbReference>
<dbReference type="EMBL" id="BNAY01000002">
    <property type="protein sequence ID" value="GHH09734.1"/>
    <property type="molecule type" value="Genomic_DNA"/>
</dbReference>
<keyword evidence="8" id="KW-0012">Acyltransferase</keyword>
<dbReference type="Pfam" id="PF00698">
    <property type="entry name" value="Acyl_transf_1"/>
    <property type="match status" value="4"/>
</dbReference>
<feature type="active site" description="Proton donor; for dehydratase activity" evidence="9">
    <location>
        <position position="1106"/>
    </location>
</feature>
<evidence type="ECO:0000313" key="13">
    <source>
        <dbReference type="EMBL" id="GHH09734.1"/>
    </source>
</evidence>
<dbReference type="Gene3D" id="1.10.1200.10">
    <property type="entry name" value="ACP-like"/>
    <property type="match status" value="4"/>
</dbReference>
<dbReference type="InterPro" id="IPR001227">
    <property type="entry name" value="Ac_transferase_dom_sf"/>
</dbReference>
<comment type="caution">
    <text evidence="13">The sequence shown here is derived from an EMBL/GenBank/DDBJ whole genome shotgun (WGS) entry which is preliminary data.</text>
</comment>
<dbReference type="InterPro" id="IPR020841">
    <property type="entry name" value="PKS_Beta-ketoAc_synthase_dom"/>
</dbReference>
<keyword evidence="3" id="KW-0596">Phosphopantetheine</keyword>
<dbReference type="SMART" id="SM00822">
    <property type="entry name" value="PKS_KR"/>
    <property type="match status" value="4"/>
</dbReference>
<evidence type="ECO:0000259" key="10">
    <source>
        <dbReference type="PROSITE" id="PS50075"/>
    </source>
</evidence>
<reference evidence="14" key="1">
    <citation type="journal article" date="2019" name="Int. J. Syst. Evol. Microbiol.">
        <title>The Global Catalogue of Microorganisms (GCM) 10K type strain sequencing project: providing services to taxonomists for standard genome sequencing and annotation.</title>
        <authorList>
            <consortium name="The Broad Institute Genomics Platform"/>
            <consortium name="The Broad Institute Genome Sequencing Center for Infectious Disease"/>
            <person name="Wu L."/>
            <person name="Ma J."/>
        </authorList>
    </citation>
    <scope>NUCLEOTIDE SEQUENCE [LARGE SCALE GENOMIC DNA]</scope>
    <source>
        <strain evidence="14">CGMCC 4.7683</strain>
    </source>
</reference>
<dbReference type="SMART" id="SM00827">
    <property type="entry name" value="PKS_AT"/>
    <property type="match status" value="4"/>
</dbReference>
<evidence type="ECO:0000256" key="5">
    <source>
        <dbReference type="ARBA" id="ARBA00022679"/>
    </source>
</evidence>
<dbReference type="InterPro" id="IPR042104">
    <property type="entry name" value="PKS_dehydratase_sf"/>
</dbReference>
<feature type="active site" description="Proton donor; for dehydratase activity" evidence="9">
    <location>
        <position position="6273"/>
    </location>
</feature>
<keyword evidence="6" id="KW-0045">Antibiotic biosynthesis</keyword>
<feature type="active site" description="Proton donor; for dehydratase activity" evidence="9">
    <location>
        <position position="4656"/>
    </location>
</feature>
<dbReference type="InterPro" id="IPR016035">
    <property type="entry name" value="Acyl_Trfase/lysoPLipase"/>
</dbReference>
<feature type="region of interest" description="C-terminal hotdog fold" evidence="9">
    <location>
        <begin position="6212"/>
        <end position="6349"/>
    </location>
</feature>
<dbReference type="InterPro" id="IPR006162">
    <property type="entry name" value="Ppantetheine_attach_site"/>
</dbReference>
<dbReference type="CDD" id="cd05195">
    <property type="entry name" value="enoyl_red"/>
    <property type="match status" value="2"/>
</dbReference>
<feature type="domain" description="Ketosynthase family 3 (KS3)" evidence="11">
    <location>
        <begin position="2004"/>
        <end position="2428"/>
    </location>
</feature>
<dbReference type="Pfam" id="PF08659">
    <property type="entry name" value="KR"/>
    <property type="match status" value="4"/>
</dbReference>
<comment type="pathway">
    <text evidence="2">Antibiotic biosynthesis.</text>
</comment>
<dbReference type="InterPro" id="IPR050091">
    <property type="entry name" value="PKS_NRPS_Biosynth_Enz"/>
</dbReference>
<evidence type="ECO:0000256" key="4">
    <source>
        <dbReference type="ARBA" id="ARBA00022553"/>
    </source>
</evidence>
<dbReference type="Pfam" id="PF13602">
    <property type="entry name" value="ADH_zinc_N_2"/>
    <property type="match status" value="2"/>
</dbReference>
<dbReference type="InterPro" id="IPR049900">
    <property type="entry name" value="PKS_mFAS_DH"/>
</dbReference>
<dbReference type="SUPFAM" id="SSF50129">
    <property type="entry name" value="GroES-like"/>
    <property type="match status" value="2"/>
</dbReference>
<dbReference type="InterPro" id="IPR013968">
    <property type="entry name" value="PKS_KR"/>
</dbReference>
<feature type="domain" description="PKS/mFAS DH" evidence="12">
    <location>
        <begin position="911"/>
        <end position="1198"/>
    </location>
</feature>
<dbReference type="Gene3D" id="3.40.47.10">
    <property type="match status" value="4"/>
</dbReference>
<dbReference type="Pfam" id="PF00109">
    <property type="entry name" value="ketoacyl-synt"/>
    <property type="match status" value="4"/>
</dbReference>
<dbReference type="Proteomes" id="UP000635387">
    <property type="component" value="Unassembled WGS sequence"/>
</dbReference>
<dbReference type="Pfam" id="PF21089">
    <property type="entry name" value="PKS_DH_N"/>
    <property type="match status" value="4"/>
</dbReference>
<feature type="domain" description="Carrier" evidence="10">
    <location>
        <begin position="1911"/>
        <end position="1986"/>
    </location>
</feature>
<comment type="cofactor">
    <cofactor evidence="1">
        <name>pantetheine 4'-phosphate</name>
        <dbReference type="ChEBI" id="CHEBI:47942"/>
    </cofactor>
</comment>
<feature type="active site" description="Proton acceptor; for dehydratase activity" evidence="9">
    <location>
        <position position="2895"/>
    </location>
</feature>
<dbReference type="SUPFAM" id="SSF51735">
    <property type="entry name" value="NAD(P)-binding Rossmann-fold domains"/>
    <property type="match status" value="10"/>
</dbReference>
<keyword evidence="14" id="KW-1185">Reference proteome</keyword>
<dbReference type="InterPro" id="IPR018201">
    <property type="entry name" value="Ketoacyl_synth_AS"/>
</dbReference>
<feature type="domain" description="Ketosynthase family 3 (KS3)" evidence="11">
    <location>
        <begin position="5217"/>
        <end position="5641"/>
    </location>
</feature>
<dbReference type="InterPro" id="IPR014030">
    <property type="entry name" value="Ketoacyl_synth_N"/>
</dbReference>
<dbReference type="SMART" id="SM01294">
    <property type="entry name" value="PKS_PP_betabranch"/>
    <property type="match status" value="4"/>
</dbReference>
<evidence type="ECO:0000256" key="3">
    <source>
        <dbReference type="ARBA" id="ARBA00022450"/>
    </source>
</evidence>